<dbReference type="GeneID" id="64694560"/>
<dbReference type="AlphaFoldDB" id="A0A9P7JYZ5"/>
<feature type="compositionally biased region" description="Low complexity" evidence="1">
    <location>
        <begin position="100"/>
        <end position="111"/>
    </location>
</feature>
<feature type="non-terminal residue" evidence="2">
    <location>
        <position position="1"/>
    </location>
</feature>
<gene>
    <name evidence="2" type="ORF">F5147DRAFT_604424</name>
</gene>
<feature type="compositionally biased region" description="Polar residues" evidence="1">
    <location>
        <begin position="135"/>
        <end position="145"/>
    </location>
</feature>
<evidence type="ECO:0000256" key="1">
    <source>
        <dbReference type="SAM" id="MobiDB-lite"/>
    </source>
</evidence>
<organism evidence="2 3">
    <name type="scientific">Suillus discolor</name>
    <dbReference type="NCBI Taxonomy" id="1912936"/>
    <lineage>
        <taxon>Eukaryota</taxon>
        <taxon>Fungi</taxon>
        <taxon>Dikarya</taxon>
        <taxon>Basidiomycota</taxon>
        <taxon>Agaricomycotina</taxon>
        <taxon>Agaricomycetes</taxon>
        <taxon>Agaricomycetidae</taxon>
        <taxon>Boletales</taxon>
        <taxon>Suillineae</taxon>
        <taxon>Suillaceae</taxon>
        <taxon>Suillus</taxon>
    </lineage>
</organism>
<dbReference type="OrthoDB" id="3647690at2759"/>
<proteinExistence type="predicted"/>
<dbReference type="Gene3D" id="2.40.50.40">
    <property type="match status" value="1"/>
</dbReference>
<sequence length="155" mass="17409">MSTEGEPPAGELSEFETQFEPRSNDDDALWEVIEIVAERGKKYRVRWAGNDPKTGRPWPLDWVPKHDCTDHLVEEWKRKKAVKKRQSSKTGGQKTASRASTFSKVSTTSTSRKSRSLGEESVPILTDYDEPPRAQASTSKAQVSSSKRKLADMAK</sequence>
<dbReference type="RefSeq" id="XP_041297927.1">
    <property type="nucleotide sequence ID" value="XM_041432301.1"/>
</dbReference>
<accession>A0A9P7JYZ5</accession>
<dbReference type="EMBL" id="JABBWM010000005">
    <property type="protein sequence ID" value="KAG2117038.1"/>
    <property type="molecule type" value="Genomic_DNA"/>
</dbReference>
<evidence type="ECO:0000313" key="2">
    <source>
        <dbReference type="EMBL" id="KAG2117038.1"/>
    </source>
</evidence>
<dbReference type="Proteomes" id="UP000823399">
    <property type="component" value="Unassembled WGS sequence"/>
</dbReference>
<protein>
    <recommendedName>
        <fullName evidence="4">Chromo domain-containing protein</fullName>
    </recommendedName>
</protein>
<keyword evidence="3" id="KW-1185">Reference proteome</keyword>
<feature type="region of interest" description="Disordered" evidence="1">
    <location>
        <begin position="78"/>
        <end position="155"/>
    </location>
</feature>
<feature type="compositionally biased region" description="Basic residues" evidence="1">
    <location>
        <begin position="78"/>
        <end position="87"/>
    </location>
</feature>
<evidence type="ECO:0008006" key="4">
    <source>
        <dbReference type="Google" id="ProtNLM"/>
    </source>
</evidence>
<comment type="caution">
    <text evidence="2">The sequence shown here is derived from an EMBL/GenBank/DDBJ whole genome shotgun (WGS) entry which is preliminary data.</text>
</comment>
<reference evidence="2" key="1">
    <citation type="journal article" date="2020" name="New Phytol.">
        <title>Comparative genomics reveals dynamic genome evolution in host specialist ectomycorrhizal fungi.</title>
        <authorList>
            <person name="Lofgren L.A."/>
            <person name="Nguyen N.H."/>
            <person name="Vilgalys R."/>
            <person name="Ruytinx J."/>
            <person name="Liao H.L."/>
            <person name="Branco S."/>
            <person name="Kuo A."/>
            <person name="LaButti K."/>
            <person name="Lipzen A."/>
            <person name="Andreopoulos W."/>
            <person name="Pangilinan J."/>
            <person name="Riley R."/>
            <person name="Hundley H."/>
            <person name="Na H."/>
            <person name="Barry K."/>
            <person name="Grigoriev I.V."/>
            <person name="Stajich J.E."/>
            <person name="Kennedy P.G."/>
        </authorList>
    </citation>
    <scope>NUCLEOTIDE SEQUENCE</scope>
    <source>
        <strain evidence="2">FC423</strain>
    </source>
</reference>
<feature type="region of interest" description="Disordered" evidence="1">
    <location>
        <begin position="1"/>
        <end position="24"/>
    </location>
</feature>
<evidence type="ECO:0000313" key="3">
    <source>
        <dbReference type="Proteomes" id="UP000823399"/>
    </source>
</evidence>
<feature type="compositionally biased region" description="Polar residues" evidence="1">
    <location>
        <begin position="88"/>
        <end position="99"/>
    </location>
</feature>
<name>A0A9P7JYZ5_9AGAM</name>